<dbReference type="PANTHER" id="PTHR22958">
    <property type="entry name" value="GLYCEROPHOSPHORYL DIESTER PHOSPHODIESTERASE"/>
    <property type="match status" value="1"/>
</dbReference>
<feature type="compositionally biased region" description="Low complexity" evidence="3">
    <location>
        <begin position="689"/>
        <end position="698"/>
    </location>
</feature>
<dbReference type="PROSITE" id="PS51704">
    <property type="entry name" value="GP_PDE"/>
    <property type="match status" value="1"/>
</dbReference>
<evidence type="ECO:0000313" key="6">
    <source>
        <dbReference type="EMBL" id="CAG9531971.1"/>
    </source>
</evidence>
<dbReference type="GO" id="GO:2001070">
    <property type="term" value="F:starch binding"/>
    <property type="evidence" value="ECO:0007669"/>
    <property type="project" value="InterPro"/>
</dbReference>
<dbReference type="Proteomes" id="UP000746747">
    <property type="component" value="Unassembled WGS sequence"/>
</dbReference>
<dbReference type="Gene3D" id="2.60.40.10">
    <property type="entry name" value="Immunoglobulins"/>
    <property type="match status" value="1"/>
</dbReference>
<comment type="similarity">
    <text evidence="1">Belongs to the glycerophosphoryl diester phosphodiesterase family.</text>
</comment>
<evidence type="ECO:0000259" key="4">
    <source>
        <dbReference type="PROSITE" id="PS51166"/>
    </source>
</evidence>
<reference evidence="6" key="1">
    <citation type="submission" date="2021-09" db="EMBL/GenBank/DDBJ databases">
        <authorList>
            <consortium name="Pathogen Informatics"/>
        </authorList>
    </citation>
    <scope>NUCLEOTIDE SEQUENCE</scope>
</reference>
<dbReference type="InterPro" id="IPR051578">
    <property type="entry name" value="GDPD"/>
</dbReference>
<dbReference type="InterPro" id="IPR057506">
    <property type="entry name" value="C2_GPCPD1"/>
</dbReference>
<feature type="compositionally biased region" description="Polar residues" evidence="3">
    <location>
        <begin position="665"/>
        <end position="677"/>
    </location>
</feature>
<dbReference type="OrthoDB" id="1058301at2759"/>
<keyword evidence="2" id="KW-0378">Hydrolase</keyword>
<evidence type="ECO:0000256" key="2">
    <source>
        <dbReference type="ARBA" id="ARBA00022801"/>
    </source>
</evidence>
<feature type="domain" description="GP-PDE" evidence="5">
    <location>
        <begin position="344"/>
        <end position="651"/>
    </location>
</feature>
<comment type="caution">
    <text evidence="6">The sequence shown here is derived from an EMBL/GenBank/DDBJ whole genome shotgun (WGS) entry which is preliminary data.</text>
</comment>
<evidence type="ECO:0000313" key="7">
    <source>
        <dbReference type="Proteomes" id="UP000746747"/>
    </source>
</evidence>
<gene>
    <name evidence="6" type="ORF">CJOHNSTONI_LOCUS2325</name>
</gene>
<evidence type="ECO:0008006" key="8">
    <source>
        <dbReference type="Google" id="ProtNLM"/>
    </source>
</evidence>
<dbReference type="SUPFAM" id="SSF51695">
    <property type="entry name" value="PLC-like phosphodiesterases"/>
    <property type="match status" value="1"/>
</dbReference>
<dbReference type="InterPro" id="IPR030395">
    <property type="entry name" value="GP_PDE_dom"/>
</dbReference>
<dbReference type="FunFam" id="3.20.20.190:FF:000032">
    <property type="entry name" value="Glycerophosphoryl diester phosphodiesterase, putative"/>
    <property type="match status" value="1"/>
</dbReference>
<evidence type="ECO:0000256" key="3">
    <source>
        <dbReference type="SAM" id="MobiDB-lite"/>
    </source>
</evidence>
<sequence>MSIAPRIMLHFSVEVETVRPWEYVFVTGSVPSLGGWMPSDAFLLFPDPDSARKRWKGAVEVGSDPVKFRYFIGYYLHSGKEGEKNELLVSKWESFLNPRSVLPIVESFSGVCNLHVTDKFGWTSGKSLVSDASLVGKNQNEILLRFHGNPFKFYKKRYAERSHCIKVTPFDLRHREMFTYDFKERTIWRAWSYAAGSIDEDDNEEGQDVVDPALPSYSVAHIAILSSDDPRYREQSQSGDRFKVGSDYFIFRTRSVAVEFLGFRIELFAYDEERGPSVERFAIAYALPSSFHGTFGVASEPLLVNNRPVGQINVEYLFIRPLLTSCSVQKMDISYAKHWKKRQPLEVGHRGMGNSYTKMNAGRENTIHSLNTAAKRGADYVEFDVQLSKDKIAVIFHDFHVLVAVAKRRTPRIEAQPPEAANDYHEIAVKDLRLKQLQLLRLEHYQANQAQTKQNYTKVSAEADEQDERLPFPTLVDALRQVDSSVGFNIEIKYPMMQKNGLHECENYFERNDYIDIILNDVFNNAGDRRIVFSSFDPDCCSLLAAKQHVYPVLFLCVGVTTRYEPFVDLRSSTSNAALNFAACIDILGVNFHTEDLLRDPSPIQRARKFGLISFVWGDDLDSKESIDYFRKTLRVDGLIYDRIGEIEARKNVFLVERETKASLFRQSNSPATSRTVSLDKGSPSPTVSENSHSSGSTVSSNNAFCLHYPQASFPFRRASVALEDVKMNKNSNEINGENHFTNKNNNEINEENHFTSNCLHSTPYS</sequence>
<dbReference type="InterPro" id="IPR013784">
    <property type="entry name" value="Carb-bd-like_fold"/>
</dbReference>
<dbReference type="Gene3D" id="3.20.20.190">
    <property type="entry name" value="Phosphatidylinositol (PI) phosphodiesterase"/>
    <property type="match status" value="1"/>
</dbReference>
<keyword evidence="7" id="KW-1185">Reference proteome</keyword>
<protein>
    <recommendedName>
        <fullName evidence="8">Glycerophosphocholine phosphodiesterase</fullName>
    </recommendedName>
</protein>
<dbReference type="SUPFAM" id="SSF49452">
    <property type="entry name" value="Starch-binding domain-like"/>
    <property type="match status" value="1"/>
</dbReference>
<feature type="region of interest" description="Disordered" evidence="3">
    <location>
        <begin position="665"/>
        <end position="698"/>
    </location>
</feature>
<dbReference type="Pfam" id="PF25329">
    <property type="entry name" value="C2_GDE1"/>
    <property type="match status" value="1"/>
</dbReference>
<dbReference type="InterPro" id="IPR017946">
    <property type="entry name" value="PLC-like_Pdiesterase_TIM-brl"/>
</dbReference>
<dbReference type="Pfam" id="PF00686">
    <property type="entry name" value="CBM_20"/>
    <property type="match status" value="1"/>
</dbReference>
<dbReference type="InterPro" id="IPR013783">
    <property type="entry name" value="Ig-like_fold"/>
</dbReference>
<evidence type="ECO:0000256" key="1">
    <source>
        <dbReference type="ARBA" id="ARBA00007277"/>
    </source>
</evidence>
<dbReference type="InterPro" id="IPR002044">
    <property type="entry name" value="CBM20"/>
</dbReference>
<evidence type="ECO:0000259" key="5">
    <source>
        <dbReference type="PROSITE" id="PS51704"/>
    </source>
</evidence>
<dbReference type="AlphaFoldDB" id="A0A8J2LZ57"/>
<organism evidence="6 7">
    <name type="scientific">Cercopithifilaria johnstoni</name>
    <dbReference type="NCBI Taxonomy" id="2874296"/>
    <lineage>
        <taxon>Eukaryota</taxon>
        <taxon>Metazoa</taxon>
        <taxon>Ecdysozoa</taxon>
        <taxon>Nematoda</taxon>
        <taxon>Chromadorea</taxon>
        <taxon>Rhabditida</taxon>
        <taxon>Spirurina</taxon>
        <taxon>Spiruromorpha</taxon>
        <taxon>Filarioidea</taxon>
        <taxon>Onchocercidae</taxon>
        <taxon>Cercopithifilaria</taxon>
    </lineage>
</organism>
<dbReference type="PROSITE" id="PS51166">
    <property type="entry name" value="CBM20"/>
    <property type="match status" value="1"/>
</dbReference>
<feature type="domain" description="CBM20" evidence="4">
    <location>
        <begin position="1"/>
        <end position="124"/>
    </location>
</feature>
<dbReference type="SMART" id="SM01065">
    <property type="entry name" value="CBM_2"/>
    <property type="match status" value="1"/>
</dbReference>
<dbReference type="GO" id="GO:0046475">
    <property type="term" value="P:glycerophospholipid catabolic process"/>
    <property type="evidence" value="ECO:0007669"/>
    <property type="project" value="TreeGrafter"/>
</dbReference>
<dbReference type="Pfam" id="PF03009">
    <property type="entry name" value="GDPD"/>
    <property type="match status" value="1"/>
</dbReference>
<name>A0A8J2LZ57_9BILA</name>
<proteinExistence type="inferred from homology"/>
<dbReference type="PANTHER" id="PTHR22958:SF1">
    <property type="entry name" value="GLYCEROPHOSPHOCHOLINE PHOSPHODIESTERASE GPCPD1"/>
    <property type="match status" value="1"/>
</dbReference>
<dbReference type="GO" id="GO:0047389">
    <property type="term" value="F:glycerophosphocholine phosphodiesterase activity"/>
    <property type="evidence" value="ECO:0007669"/>
    <property type="project" value="TreeGrafter"/>
</dbReference>
<dbReference type="EMBL" id="CAKAEH010000810">
    <property type="protein sequence ID" value="CAG9531971.1"/>
    <property type="molecule type" value="Genomic_DNA"/>
</dbReference>
<accession>A0A8J2LZ57</accession>